<dbReference type="PROSITE" id="PS51746">
    <property type="entry name" value="PPM_2"/>
    <property type="match status" value="1"/>
</dbReference>
<dbReference type="InterPro" id="IPR015655">
    <property type="entry name" value="PP2C"/>
</dbReference>
<dbReference type="SMART" id="SM00332">
    <property type="entry name" value="PP2Cc"/>
    <property type="match status" value="1"/>
</dbReference>
<feature type="domain" description="PPM-type phosphatase" evidence="1">
    <location>
        <begin position="14"/>
        <end position="251"/>
    </location>
</feature>
<evidence type="ECO:0000259" key="1">
    <source>
        <dbReference type="PROSITE" id="PS51746"/>
    </source>
</evidence>
<accession>A0A1R4JUC5</accession>
<dbReference type="GO" id="GO:0004722">
    <property type="term" value="F:protein serine/threonine phosphatase activity"/>
    <property type="evidence" value="ECO:0007669"/>
    <property type="project" value="InterPro"/>
</dbReference>
<dbReference type="Pfam" id="PF13672">
    <property type="entry name" value="PP2C_2"/>
    <property type="match status" value="1"/>
</dbReference>
<protein>
    <submittedName>
        <fullName evidence="2">Protein serine/threonine phosphatase PrpC, regulation of stationary phase</fullName>
    </submittedName>
</protein>
<dbReference type="AlphaFoldDB" id="A0A1R4JUC5"/>
<organism evidence="2 3">
    <name type="scientific">Micrococcus lylae</name>
    <dbReference type="NCBI Taxonomy" id="1273"/>
    <lineage>
        <taxon>Bacteria</taxon>
        <taxon>Bacillati</taxon>
        <taxon>Actinomycetota</taxon>
        <taxon>Actinomycetes</taxon>
        <taxon>Micrococcales</taxon>
        <taxon>Micrococcaceae</taxon>
        <taxon>Micrococcus</taxon>
    </lineage>
</organism>
<dbReference type="CDD" id="cd00143">
    <property type="entry name" value="PP2Cc"/>
    <property type="match status" value="1"/>
</dbReference>
<dbReference type="SMART" id="SM00331">
    <property type="entry name" value="PP2C_SIG"/>
    <property type="match status" value="1"/>
</dbReference>
<dbReference type="Gene3D" id="3.60.40.10">
    <property type="entry name" value="PPM-type phosphatase domain"/>
    <property type="match status" value="1"/>
</dbReference>
<dbReference type="EMBL" id="FUKP01000067">
    <property type="protein sequence ID" value="SJN35637.1"/>
    <property type="molecule type" value="Genomic_DNA"/>
</dbReference>
<dbReference type="InterPro" id="IPR036457">
    <property type="entry name" value="PPM-type-like_dom_sf"/>
</dbReference>
<proteinExistence type="predicted"/>
<dbReference type="RefSeq" id="WP_087134590.1">
    <property type="nucleotide sequence ID" value="NZ_FUKP01000067.1"/>
</dbReference>
<evidence type="ECO:0000313" key="2">
    <source>
        <dbReference type="EMBL" id="SJN35637.1"/>
    </source>
</evidence>
<evidence type="ECO:0000313" key="3">
    <source>
        <dbReference type="Proteomes" id="UP000196230"/>
    </source>
</evidence>
<gene>
    <name evidence="2" type="ORF">FM125_10765</name>
</gene>
<dbReference type="Proteomes" id="UP000196230">
    <property type="component" value="Unassembled WGS sequence"/>
</dbReference>
<dbReference type="SUPFAM" id="SSF81606">
    <property type="entry name" value="PP2C-like"/>
    <property type="match status" value="1"/>
</dbReference>
<sequence length="266" mass="27549">MTDSTDQTSPQHPLVAARTDVGAVRELNEDSYTVLTDPVFLAAVADGMGGHAAGEVASAAAVRALDDGLARLVQAEGGPSLEGLGELVHAAHQAVLEQGPDGSGTTLTLLAALDPAEGRWAVANVGDSRVYRRPAGSAVLQQLTVDHSAVQMLVDAGELTPDEARVHPRRNVITRALGTTEQLVVDVGEVHAVPGDRFLLCSDGLTGELLDEEVLALLEDNTDPQSAVDALVQAALWRGGRDNVTVVLVQIPEDAEAAAEAEPTAG</sequence>
<name>A0A1R4JUC5_9MICC</name>
<dbReference type="PANTHER" id="PTHR47992">
    <property type="entry name" value="PROTEIN PHOSPHATASE"/>
    <property type="match status" value="1"/>
</dbReference>
<reference evidence="2 3" key="1">
    <citation type="submission" date="2017-02" db="EMBL/GenBank/DDBJ databases">
        <authorList>
            <person name="Peterson S.W."/>
        </authorList>
    </citation>
    <scope>NUCLEOTIDE SEQUENCE [LARGE SCALE GENOMIC DNA]</scope>
    <source>
        <strain evidence="2 3">2B3F</strain>
    </source>
</reference>
<dbReference type="InterPro" id="IPR001932">
    <property type="entry name" value="PPM-type_phosphatase-like_dom"/>
</dbReference>